<feature type="transmembrane region" description="Helical" evidence="2">
    <location>
        <begin position="24"/>
        <end position="44"/>
    </location>
</feature>
<keyword evidence="2" id="KW-0472">Membrane</keyword>
<feature type="compositionally biased region" description="Polar residues" evidence="1">
    <location>
        <begin position="322"/>
        <end position="347"/>
    </location>
</feature>
<feature type="region of interest" description="Disordered" evidence="1">
    <location>
        <begin position="297"/>
        <end position="352"/>
    </location>
</feature>
<feature type="transmembrane region" description="Helical" evidence="2">
    <location>
        <begin position="51"/>
        <end position="75"/>
    </location>
</feature>
<organism evidence="3 4">
    <name type="scientific">Euplotes crassus</name>
    <dbReference type="NCBI Taxonomy" id="5936"/>
    <lineage>
        <taxon>Eukaryota</taxon>
        <taxon>Sar</taxon>
        <taxon>Alveolata</taxon>
        <taxon>Ciliophora</taxon>
        <taxon>Intramacronucleata</taxon>
        <taxon>Spirotrichea</taxon>
        <taxon>Hypotrichia</taxon>
        <taxon>Euplotida</taxon>
        <taxon>Euplotidae</taxon>
        <taxon>Moneuplotes</taxon>
    </lineage>
</organism>
<evidence type="ECO:0000256" key="2">
    <source>
        <dbReference type="SAM" id="Phobius"/>
    </source>
</evidence>
<accession>A0AAD1U685</accession>
<keyword evidence="4" id="KW-1185">Reference proteome</keyword>
<comment type="caution">
    <text evidence="3">The sequence shown here is derived from an EMBL/GenBank/DDBJ whole genome shotgun (WGS) entry which is preliminary data.</text>
</comment>
<feature type="transmembrane region" description="Helical" evidence="2">
    <location>
        <begin position="87"/>
        <end position="108"/>
    </location>
</feature>
<keyword evidence="2" id="KW-1133">Transmembrane helix</keyword>
<feature type="region of interest" description="Disordered" evidence="1">
    <location>
        <begin position="427"/>
        <end position="517"/>
    </location>
</feature>
<evidence type="ECO:0000313" key="4">
    <source>
        <dbReference type="Proteomes" id="UP001295684"/>
    </source>
</evidence>
<dbReference type="AlphaFoldDB" id="A0AAD1U685"/>
<feature type="region of interest" description="Disordered" evidence="1">
    <location>
        <begin position="547"/>
        <end position="570"/>
    </location>
</feature>
<dbReference type="EMBL" id="CAMPGE010001274">
    <property type="protein sequence ID" value="CAI2360053.1"/>
    <property type="molecule type" value="Genomic_DNA"/>
</dbReference>
<keyword evidence="2" id="KW-0812">Transmembrane</keyword>
<sequence>MSILAFISVILSGADIVLNGFIGIYQLVLAIVICALIISVLCCSCVKSKTYLWHVVVSKVVLFIILLVCSYAKMLALGNSENSLWKWFSVIIAILAIISLLIHEIFYLKNSLPKLNPNKTNSFDVSPKKTLWAAPKEKASTLEIKHTEKKIDTEKENLIRKIESFKQVKILYILRNDLDVLPLPGEPLKRFSSHNSLDYATDVDAQSKGNNEGLDIHMKELNDQRHNSNIFDCLKVRRDRILRESMESPKFNSIKSRESSMNPNGSKDEALDYATSQYNMHRNDMFRKRVPMFSFDGDNTSSIKSKESSKKTTSKKSSENSLISNKTVDLPNTPNFNPTWKKQSTTSKSRRRNAHFYQKAYFKKLSEIMEETGEEVKEEDSLIKKINRESTLRVINEICESNSALGAHQEEGISSCSLSDLTSNDNTNLDQGSATDISQKLSISSNKQSRQKESSLTPSDQSKISSTKKKKSTHTPDNSNVPLTKETSDVVAPYFPNPSSNHDDAQSQAKPLDKTSKSVPVIKTDIKRISNAVKYDSVLNIQANISEKSGDGAYNPFKSNYRQSKTSEEF</sequence>
<gene>
    <name evidence="3" type="ORF">ECRASSUSDP1_LOCUS1349</name>
</gene>
<evidence type="ECO:0000313" key="3">
    <source>
        <dbReference type="EMBL" id="CAI2360053.1"/>
    </source>
</evidence>
<evidence type="ECO:0000256" key="1">
    <source>
        <dbReference type="SAM" id="MobiDB-lite"/>
    </source>
</evidence>
<feature type="region of interest" description="Disordered" evidence="1">
    <location>
        <begin position="249"/>
        <end position="269"/>
    </location>
</feature>
<feature type="compositionally biased region" description="Polar residues" evidence="1">
    <location>
        <begin position="250"/>
        <end position="265"/>
    </location>
</feature>
<reference evidence="3" key="1">
    <citation type="submission" date="2023-07" db="EMBL/GenBank/DDBJ databases">
        <authorList>
            <consortium name="AG Swart"/>
            <person name="Singh M."/>
            <person name="Singh A."/>
            <person name="Seah K."/>
            <person name="Emmerich C."/>
        </authorList>
    </citation>
    <scope>NUCLEOTIDE SEQUENCE</scope>
    <source>
        <strain evidence="3">DP1</strain>
    </source>
</reference>
<feature type="compositionally biased region" description="Polar residues" evidence="1">
    <location>
        <begin position="427"/>
        <end position="458"/>
    </location>
</feature>
<protein>
    <submittedName>
        <fullName evidence="3">Uncharacterized protein</fullName>
    </submittedName>
</protein>
<proteinExistence type="predicted"/>
<name>A0AAD1U685_EUPCR</name>
<dbReference type="Proteomes" id="UP001295684">
    <property type="component" value="Unassembled WGS sequence"/>
</dbReference>
<feature type="compositionally biased region" description="Basic and acidic residues" evidence="1">
    <location>
        <begin position="501"/>
        <end position="516"/>
    </location>
</feature>